<dbReference type="KEGG" id="rah:Rahaq_0390"/>
<name>A0A0H3F4A9_RAHSY</name>
<dbReference type="EMBL" id="CP002505">
    <property type="protein sequence ID" value="ADW72020.1"/>
    <property type="molecule type" value="Genomic_DNA"/>
</dbReference>
<dbReference type="RefSeq" id="WP_013573728.1">
    <property type="nucleotide sequence ID" value="NC_015061.1"/>
</dbReference>
<reference evidence="2 4" key="2">
    <citation type="journal article" date="2012" name="J. Bacteriol.">
        <title>Complete Genome Sequence of Rahnella sp. Strain Y9602, a Gammaproteobacterium Isolate from Metal- and Radionuclide-Contaminated Soil.</title>
        <authorList>
            <person name="Martinez R.J."/>
            <person name="Bruce D."/>
            <person name="Detter C."/>
            <person name="Goodwin L.A."/>
            <person name="Han J."/>
            <person name="Han C.S."/>
            <person name="Held B."/>
            <person name="Land M.L."/>
            <person name="Mikhailova N."/>
            <person name="Nolan M."/>
            <person name="Pennacchio L."/>
            <person name="Pitluck S."/>
            <person name="Tapia R."/>
            <person name="Woyke T."/>
            <person name="Sobecky P.A."/>
        </authorList>
    </citation>
    <scope>NUCLEOTIDE SEQUENCE [LARGE SCALE GENOMIC DNA]</scope>
    <source>
        <strain evidence="2 4">Y9602</strain>
    </source>
</reference>
<gene>
    <name evidence="2" type="ordered locus">Rahaq_0390</name>
    <name evidence="3" type="ORF">ACFPK4_21395</name>
</gene>
<evidence type="ECO:0000259" key="1">
    <source>
        <dbReference type="PROSITE" id="PS50943"/>
    </source>
</evidence>
<dbReference type="AlphaFoldDB" id="A0A0H3F4A9"/>
<sequence>MLRTAKLRAQALEEPVYKVQAPELIAETHIHALLQTLREDAGLSKTELARRLGITPPAITRLEKRPAQASFCTLSRYAQACGFHLYLYYK</sequence>
<dbReference type="OrthoDB" id="7065101at2"/>
<reference evidence="3 5" key="3">
    <citation type="submission" date="2024-09" db="EMBL/GenBank/DDBJ databases">
        <title>Genomes of Rahnella.</title>
        <authorList>
            <person name="Mnguni F.C."/>
            <person name="Shin G.Y."/>
            <person name="Coutinho T."/>
        </authorList>
    </citation>
    <scope>NUCLEOTIDE SEQUENCE [LARGE SCALE GENOMIC DNA]</scope>
    <source>
        <strain evidence="3 5">20WA0057</strain>
    </source>
</reference>
<dbReference type="GO" id="GO:0003677">
    <property type="term" value="F:DNA binding"/>
    <property type="evidence" value="ECO:0007669"/>
    <property type="project" value="InterPro"/>
</dbReference>
<dbReference type="GeneID" id="95418889"/>
<dbReference type="Proteomes" id="UP001598201">
    <property type="component" value="Unassembled WGS sequence"/>
</dbReference>
<evidence type="ECO:0000313" key="3">
    <source>
        <dbReference type="EMBL" id="MFD3226108.1"/>
    </source>
</evidence>
<dbReference type="eggNOG" id="COG3620">
    <property type="taxonomic scope" value="Bacteria"/>
</dbReference>
<dbReference type="InterPro" id="IPR001387">
    <property type="entry name" value="Cro/C1-type_HTH"/>
</dbReference>
<dbReference type="EMBL" id="JBHUCJ010000072">
    <property type="protein sequence ID" value="MFD3226108.1"/>
    <property type="molecule type" value="Genomic_DNA"/>
</dbReference>
<evidence type="ECO:0000313" key="2">
    <source>
        <dbReference type="EMBL" id="ADW72020.1"/>
    </source>
</evidence>
<dbReference type="InterPro" id="IPR010982">
    <property type="entry name" value="Lambda_DNA-bd_dom_sf"/>
</dbReference>
<keyword evidence="5" id="KW-1185">Reference proteome</keyword>
<dbReference type="PROSITE" id="PS50943">
    <property type="entry name" value="HTH_CROC1"/>
    <property type="match status" value="1"/>
</dbReference>
<evidence type="ECO:0000313" key="5">
    <source>
        <dbReference type="Proteomes" id="UP001598201"/>
    </source>
</evidence>
<organism evidence="2 4">
    <name type="scientific">Rahnella sp. (strain Y9602)</name>
    <dbReference type="NCBI Taxonomy" id="2703885"/>
    <lineage>
        <taxon>Bacteria</taxon>
        <taxon>Pseudomonadati</taxon>
        <taxon>Pseudomonadota</taxon>
        <taxon>Gammaproteobacteria</taxon>
        <taxon>Enterobacterales</taxon>
        <taxon>Yersiniaceae</taxon>
        <taxon>Rahnella</taxon>
    </lineage>
</organism>
<accession>A0A0H3F4A9</accession>
<feature type="domain" description="HTH cro/C1-type" evidence="1">
    <location>
        <begin position="34"/>
        <end position="87"/>
    </location>
</feature>
<evidence type="ECO:0000313" key="4">
    <source>
        <dbReference type="Proteomes" id="UP000007257"/>
    </source>
</evidence>
<dbReference type="CDD" id="cd00093">
    <property type="entry name" value="HTH_XRE"/>
    <property type="match status" value="1"/>
</dbReference>
<dbReference type="HOGENOM" id="CLU_066192_18_0_6"/>
<reference evidence="4" key="1">
    <citation type="submission" date="2011-01" db="EMBL/GenBank/DDBJ databases">
        <title>Complete sequence of chromosome of Rahnella sp. Y9602.</title>
        <authorList>
            <consortium name="US DOE Joint Genome Institute"/>
            <person name="Lucas S."/>
            <person name="Copeland A."/>
            <person name="Lapidus A."/>
            <person name="Cheng J.-F."/>
            <person name="Goodwin L."/>
            <person name="Pitluck S."/>
            <person name="Lu M."/>
            <person name="Detter J.C."/>
            <person name="Han C."/>
            <person name="Tapia R."/>
            <person name="Land M."/>
            <person name="Hauser L."/>
            <person name="Kyrpides N."/>
            <person name="Ivanova N."/>
            <person name="Ovchinnikova G."/>
            <person name="Pagani I."/>
            <person name="Sobecky P.A."/>
            <person name="Martinez R.J."/>
            <person name="Woyke T."/>
        </authorList>
    </citation>
    <scope>NUCLEOTIDE SEQUENCE [LARGE SCALE GENOMIC DNA]</scope>
    <source>
        <strain evidence="4">Y9602</strain>
    </source>
</reference>
<dbReference type="SUPFAM" id="SSF47413">
    <property type="entry name" value="lambda repressor-like DNA-binding domains"/>
    <property type="match status" value="1"/>
</dbReference>
<protein>
    <submittedName>
        <fullName evidence="2">Helix-turn-helix domain protein</fullName>
    </submittedName>
    <submittedName>
        <fullName evidence="3">Helix-turn-helix domain-containing protein</fullName>
    </submittedName>
</protein>
<dbReference type="Pfam" id="PF01381">
    <property type="entry name" value="HTH_3"/>
    <property type="match status" value="1"/>
</dbReference>
<dbReference type="SMART" id="SM00530">
    <property type="entry name" value="HTH_XRE"/>
    <property type="match status" value="1"/>
</dbReference>
<dbReference type="Gene3D" id="1.10.260.40">
    <property type="entry name" value="lambda repressor-like DNA-binding domains"/>
    <property type="match status" value="1"/>
</dbReference>
<dbReference type="Proteomes" id="UP000007257">
    <property type="component" value="Chromosome"/>
</dbReference>
<proteinExistence type="predicted"/>